<dbReference type="InterPro" id="IPR011010">
    <property type="entry name" value="DNA_brk_join_enz"/>
</dbReference>
<feature type="domain" description="Tyr recombinase" evidence="2">
    <location>
        <begin position="1"/>
        <end position="77"/>
    </location>
</feature>
<dbReference type="GO" id="GO:0006310">
    <property type="term" value="P:DNA recombination"/>
    <property type="evidence" value="ECO:0007669"/>
    <property type="project" value="UniProtKB-KW"/>
</dbReference>
<evidence type="ECO:0000313" key="3">
    <source>
        <dbReference type="EMBL" id="VUX21456.1"/>
    </source>
</evidence>
<proteinExistence type="predicted"/>
<evidence type="ECO:0000259" key="2">
    <source>
        <dbReference type="PROSITE" id="PS51898"/>
    </source>
</evidence>
<keyword evidence="4" id="KW-1185">Reference proteome</keyword>
<evidence type="ECO:0000313" key="4">
    <source>
        <dbReference type="Proteomes" id="UP000406184"/>
    </source>
</evidence>
<reference evidence="3 4" key="1">
    <citation type="submission" date="2019-07" db="EMBL/GenBank/DDBJ databases">
        <authorList>
            <person name="Hibberd C M."/>
            <person name="Gehrig L. J."/>
            <person name="Chang H.-W."/>
            <person name="Venkatesh S."/>
        </authorList>
    </citation>
    <scope>NUCLEOTIDE SEQUENCE [LARGE SCALE GENOMIC DNA]</scope>
    <source>
        <strain evidence="3">Faecalibacterium_prausnitzii_JG_BgPS064</strain>
    </source>
</reference>
<protein>
    <submittedName>
        <fullName evidence="3">Tyrosine recombinase XerD</fullName>
    </submittedName>
</protein>
<gene>
    <name evidence="3" type="primary">xerD_1</name>
    <name evidence="3" type="ORF">FPPS064S07_01732</name>
</gene>
<dbReference type="EMBL" id="CABHMY010000166">
    <property type="protein sequence ID" value="VUX21456.1"/>
    <property type="molecule type" value="Genomic_DNA"/>
</dbReference>
<name>A0A564UPL2_9FIRM</name>
<dbReference type="AlphaFoldDB" id="A0A564UPL2"/>
<dbReference type="GO" id="GO:0003677">
    <property type="term" value="F:DNA binding"/>
    <property type="evidence" value="ECO:0007669"/>
    <property type="project" value="InterPro"/>
</dbReference>
<dbReference type="Proteomes" id="UP000406184">
    <property type="component" value="Unassembled WGS sequence"/>
</dbReference>
<dbReference type="GO" id="GO:0015074">
    <property type="term" value="P:DNA integration"/>
    <property type="evidence" value="ECO:0007669"/>
    <property type="project" value="InterPro"/>
</dbReference>
<dbReference type="InterPro" id="IPR013762">
    <property type="entry name" value="Integrase-like_cat_sf"/>
</dbReference>
<dbReference type="InterPro" id="IPR002104">
    <property type="entry name" value="Integrase_catalytic"/>
</dbReference>
<evidence type="ECO:0000256" key="1">
    <source>
        <dbReference type="ARBA" id="ARBA00023172"/>
    </source>
</evidence>
<accession>A0A564UPL2</accession>
<dbReference type="PROSITE" id="PS51898">
    <property type="entry name" value="TYR_RECOMBINASE"/>
    <property type="match status" value="1"/>
</dbReference>
<organism evidence="3 4">
    <name type="scientific">Faecalibacterium prausnitzii</name>
    <dbReference type="NCBI Taxonomy" id="853"/>
    <lineage>
        <taxon>Bacteria</taxon>
        <taxon>Bacillati</taxon>
        <taxon>Bacillota</taxon>
        <taxon>Clostridia</taxon>
        <taxon>Eubacteriales</taxon>
        <taxon>Oscillospiraceae</taxon>
        <taxon>Faecalibacterium</taxon>
    </lineage>
</organism>
<sequence length="84" mass="9543">MPCNPTHFRDVFRKSLEEAGDVRLLTPHSCRHTYVSQMQALGVDIQTIQSIVGHADTEMTEHYLHVQESIRQSAIQLFSEAFSA</sequence>
<dbReference type="Gene3D" id="1.10.443.10">
    <property type="entry name" value="Intergrase catalytic core"/>
    <property type="match status" value="1"/>
</dbReference>
<keyword evidence="1" id="KW-0233">DNA recombination</keyword>
<dbReference type="SUPFAM" id="SSF56349">
    <property type="entry name" value="DNA breaking-rejoining enzymes"/>
    <property type="match status" value="1"/>
</dbReference>
<dbReference type="Pfam" id="PF00589">
    <property type="entry name" value="Phage_integrase"/>
    <property type="match status" value="1"/>
</dbReference>